<dbReference type="SMART" id="SM00382">
    <property type="entry name" value="AAA"/>
    <property type="match status" value="1"/>
</dbReference>
<keyword evidence="7 11" id="KW-0067">ATP-binding</keyword>
<evidence type="ECO:0000256" key="4">
    <source>
        <dbReference type="ARBA" id="ARBA00022475"/>
    </source>
</evidence>
<dbReference type="InterPro" id="IPR017871">
    <property type="entry name" value="ABC_transporter-like_CS"/>
</dbReference>
<dbReference type="GO" id="GO:0005524">
    <property type="term" value="F:ATP binding"/>
    <property type="evidence" value="ECO:0007669"/>
    <property type="project" value="UniProtKB-KW"/>
</dbReference>
<evidence type="ECO:0000256" key="8">
    <source>
        <dbReference type="ARBA" id="ARBA00023136"/>
    </source>
</evidence>
<dbReference type="GO" id="GO:0022857">
    <property type="term" value="F:transmembrane transporter activity"/>
    <property type="evidence" value="ECO:0007669"/>
    <property type="project" value="TreeGrafter"/>
</dbReference>
<keyword evidence="5 11" id="KW-0132">Cell division</keyword>
<keyword evidence="6" id="KW-0547">Nucleotide-binding</keyword>
<dbReference type="Gene3D" id="3.40.50.300">
    <property type="entry name" value="P-loop containing nucleotide triphosphate hydrolases"/>
    <property type="match status" value="1"/>
</dbReference>
<evidence type="ECO:0000256" key="6">
    <source>
        <dbReference type="ARBA" id="ARBA00022741"/>
    </source>
</evidence>
<dbReference type="PROSITE" id="PS00211">
    <property type="entry name" value="ABC_TRANSPORTER_1"/>
    <property type="match status" value="1"/>
</dbReference>
<evidence type="ECO:0000259" key="10">
    <source>
        <dbReference type="PROSITE" id="PS50893"/>
    </source>
</evidence>
<sequence length="228" mass="25305">MIEFQNVSKTYGGPQLALDDVNFSVEKGEFLFVVGASGSGKSTMLKLITREEATTSGKVFVDGCDVGKLRRSELPYYRRGIGVVFQDFRLIPQMNVYDNVAFALRVTNVATRDIKRRVPYVLDLVGLLHKAKRFPEQLSGGEQQRVALARALVNNPSLIIADEPTGNIDPAMSFEIVELLSEINKCGTTVMMVTHEHNLVNKFRHRTMVINGGHLVADGQLGGRRARQ</sequence>
<evidence type="ECO:0000256" key="3">
    <source>
        <dbReference type="ARBA" id="ARBA00020019"/>
    </source>
</evidence>
<name>A0A645DTV1_9ZZZZ</name>
<dbReference type="InterPro" id="IPR003439">
    <property type="entry name" value="ABC_transporter-like_ATP-bd"/>
</dbReference>
<comment type="similarity">
    <text evidence="2">Belongs to the ABC transporter superfamily.</text>
</comment>
<evidence type="ECO:0000256" key="9">
    <source>
        <dbReference type="ARBA" id="ARBA00023306"/>
    </source>
</evidence>
<dbReference type="PANTHER" id="PTHR24220:SF470">
    <property type="entry name" value="CELL DIVISION ATP-BINDING PROTEIN FTSE"/>
    <property type="match status" value="1"/>
</dbReference>
<dbReference type="NCBIfam" id="TIGR02673">
    <property type="entry name" value="FtsE"/>
    <property type="match status" value="1"/>
</dbReference>
<dbReference type="Pfam" id="PF00005">
    <property type="entry name" value="ABC_tran"/>
    <property type="match status" value="1"/>
</dbReference>
<accession>A0A645DTV1</accession>
<dbReference type="GO" id="GO:0051301">
    <property type="term" value="P:cell division"/>
    <property type="evidence" value="ECO:0007669"/>
    <property type="project" value="UniProtKB-KW"/>
</dbReference>
<dbReference type="InterPro" id="IPR005286">
    <property type="entry name" value="Cell_div_FtsE"/>
</dbReference>
<gene>
    <name evidence="11" type="primary">ftsE_28</name>
    <name evidence="11" type="ORF">SDC9_139902</name>
</gene>
<comment type="caution">
    <text evidence="11">The sequence shown here is derived from an EMBL/GenBank/DDBJ whole genome shotgun (WGS) entry which is preliminary data.</text>
</comment>
<dbReference type="SUPFAM" id="SSF52540">
    <property type="entry name" value="P-loop containing nucleoside triphosphate hydrolases"/>
    <property type="match status" value="1"/>
</dbReference>
<dbReference type="AlphaFoldDB" id="A0A645DTV1"/>
<evidence type="ECO:0000256" key="1">
    <source>
        <dbReference type="ARBA" id="ARBA00004202"/>
    </source>
</evidence>
<evidence type="ECO:0000256" key="5">
    <source>
        <dbReference type="ARBA" id="ARBA00022618"/>
    </source>
</evidence>
<comment type="subcellular location">
    <subcellularLocation>
        <location evidence="1">Cell membrane</location>
        <topology evidence="1">Peripheral membrane protein</topology>
    </subcellularLocation>
</comment>
<dbReference type="GO" id="GO:0016887">
    <property type="term" value="F:ATP hydrolysis activity"/>
    <property type="evidence" value="ECO:0007669"/>
    <property type="project" value="InterPro"/>
</dbReference>
<dbReference type="InterPro" id="IPR015854">
    <property type="entry name" value="ABC_transpr_LolD-like"/>
</dbReference>
<dbReference type="InterPro" id="IPR027417">
    <property type="entry name" value="P-loop_NTPase"/>
</dbReference>
<dbReference type="PROSITE" id="PS50893">
    <property type="entry name" value="ABC_TRANSPORTER_2"/>
    <property type="match status" value="1"/>
</dbReference>
<keyword evidence="8" id="KW-0472">Membrane</keyword>
<organism evidence="11">
    <name type="scientific">bioreactor metagenome</name>
    <dbReference type="NCBI Taxonomy" id="1076179"/>
    <lineage>
        <taxon>unclassified sequences</taxon>
        <taxon>metagenomes</taxon>
        <taxon>ecological metagenomes</taxon>
    </lineage>
</organism>
<feature type="domain" description="ABC transporter" evidence="10">
    <location>
        <begin position="2"/>
        <end position="228"/>
    </location>
</feature>
<keyword evidence="4" id="KW-1003">Cell membrane</keyword>
<reference evidence="11" key="1">
    <citation type="submission" date="2019-08" db="EMBL/GenBank/DDBJ databases">
        <authorList>
            <person name="Kucharzyk K."/>
            <person name="Murdoch R.W."/>
            <person name="Higgins S."/>
            <person name="Loffler F."/>
        </authorList>
    </citation>
    <scope>NUCLEOTIDE SEQUENCE</scope>
</reference>
<dbReference type="InterPro" id="IPR003593">
    <property type="entry name" value="AAA+_ATPase"/>
</dbReference>
<evidence type="ECO:0000256" key="7">
    <source>
        <dbReference type="ARBA" id="ARBA00022840"/>
    </source>
</evidence>
<protein>
    <recommendedName>
        <fullName evidence="3">Cell division ATP-binding protein FtsE</fullName>
    </recommendedName>
</protein>
<keyword evidence="9" id="KW-0131">Cell cycle</keyword>
<dbReference type="FunFam" id="3.40.50.300:FF:000056">
    <property type="entry name" value="Cell division ATP-binding protein FtsE"/>
    <property type="match status" value="1"/>
</dbReference>
<dbReference type="PANTHER" id="PTHR24220">
    <property type="entry name" value="IMPORT ATP-BINDING PROTEIN"/>
    <property type="match status" value="1"/>
</dbReference>
<dbReference type="GO" id="GO:0005886">
    <property type="term" value="C:plasma membrane"/>
    <property type="evidence" value="ECO:0007669"/>
    <property type="project" value="UniProtKB-SubCell"/>
</dbReference>
<evidence type="ECO:0000313" key="11">
    <source>
        <dbReference type="EMBL" id="MPM92766.1"/>
    </source>
</evidence>
<proteinExistence type="inferred from homology"/>
<evidence type="ECO:0000256" key="2">
    <source>
        <dbReference type="ARBA" id="ARBA00005417"/>
    </source>
</evidence>
<dbReference type="EMBL" id="VSSQ01039664">
    <property type="protein sequence ID" value="MPM92766.1"/>
    <property type="molecule type" value="Genomic_DNA"/>
</dbReference>